<gene>
    <name evidence="14" type="primary">alaS</name>
    <name evidence="17" type="ORF">CSTERLE_06645</name>
</gene>
<dbReference type="Gene3D" id="3.30.930.10">
    <property type="entry name" value="Bira Bifunctional Protein, Domain 2"/>
    <property type="match status" value="1"/>
</dbReference>
<evidence type="ECO:0000256" key="13">
    <source>
        <dbReference type="ARBA" id="ARBA00048300"/>
    </source>
</evidence>
<dbReference type="GO" id="GO:0008270">
    <property type="term" value="F:zinc ion binding"/>
    <property type="evidence" value="ECO:0007669"/>
    <property type="project" value="UniProtKB-UniRule"/>
</dbReference>
<dbReference type="InterPro" id="IPR050058">
    <property type="entry name" value="Ala-tRNA_ligase"/>
</dbReference>
<evidence type="ECO:0000259" key="16">
    <source>
        <dbReference type="PROSITE" id="PS50860"/>
    </source>
</evidence>
<dbReference type="InterPro" id="IPR023033">
    <property type="entry name" value="Ala_tRNA_ligase_euk/bac"/>
</dbReference>
<feature type="coiled-coil region" evidence="15">
    <location>
        <begin position="734"/>
        <end position="761"/>
    </location>
</feature>
<dbReference type="SUPFAM" id="SSF50447">
    <property type="entry name" value="Translation proteins"/>
    <property type="match status" value="1"/>
</dbReference>
<dbReference type="GO" id="GO:0002161">
    <property type="term" value="F:aminoacyl-tRNA deacylase activity"/>
    <property type="evidence" value="ECO:0007669"/>
    <property type="project" value="TreeGrafter"/>
</dbReference>
<feature type="binding site" evidence="14">
    <location>
        <position position="570"/>
    </location>
    <ligand>
        <name>Zn(2+)</name>
        <dbReference type="ChEBI" id="CHEBI:29105"/>
    </ligand>
</feature>
<evidence type="ECO:0000256" key="11">
    <source>
        <dbReference type="ARBA" id="ARBA00023146"/>
    </source>
</evidence>
<feature type="binding site" evidence="14">
    <location>
        <position position="672"/>
    </location>
    <ligand>
        <name>Zn(2+)</name>
        <dbReference type="ChEBI" id="CHEBI:29105"/>
    </ligand>
</feature>
<accession>A0A1B1YKF9</accession>
<keyword evidence="14" id="KW-0963">Cytoplasm</keyword>
<evidence type="ECO:0000256" key="5">
    <source>
        <dbReference type="ARBA" id="ARBA00022723"/>
    </source>
</evidence>
<dbReference type="PROSITE" id="PS50860">
    <property type="entry name" value="AA_TRNA_LIGASE_II_ALA"/>
    <property type="match status" value="1"/>
</dbReference>
<keyword evidence="7 14" id="KW-0862">Zinc</keyword>
<dbReference type="Gene3D" id="3.10.310.40">
    <property type="match status" value="1"/>
</dbReference>
<evidence type="ECO:0000256" key="2">
    <source>
        <dbReference type="ARBA" id="ARBA00008226"/>
    </source>
</evidence>
<dbReference type="Pfam" id="PF01411">
    <property type="entry name" value="tRNA-synt_2c"/>
    <property type="match status" value="1"/>
</dbReference>
<dbReference type="EC" id="6.1.1.7" evidence="14"/>
<evidence type="ECO:0000256" key="9">
    <source>
        <dbReference type="ARBA" id="ARBA00022884"/>
    </source>
</evidence>
<dbReference type="RefSeq" id="WP_065820763.1">
    <property type="nucleotide sequence ID" value="NZ_CP014673.1"/>
</dbReference>
<comment type="domain">
    <text evidence="14">Consists of three domains; the N-terminal catalytic domain, the editing domain and the C-terminal C-Ala domain. The editing domain removes incorrectly charged amino acids, while the C-Ala domain, along with tRNA(Ala), serves as a bridge to cooperatively bring together the editing and aminoacylation centers thus stimulating deacylation of misacylated tRNAs.</text>
</comment>
<dbReference type="FunFam" id="3.30.930.10:FF:000004">
    <property type="entry name" value="Alanine--tRNA ligase"/>
    <property type="match status" value="1"/>
</dbReference>
<dbReference type="InterPro" id="IPR045864">
    <property type="entry name" value="aa-tRNA-synth_II/BPL/LPL"/>
</dbReference>
<keyword evidence="11 14" id="KW-0030">Aminoacyl-tRNA synthetase</keyword>
<dbReference type="GO" id="GO:0016740">
    <property type="term" value="F:transferase activity"/>
    <property type="evidence" value="ECO:0007669"/>
    <property type="project" value="UniProtKB-ARBA"/>
</dbReference>
<dbReference type="NCBIfam" id="TIGR00344">
    <property type="entry name" value="alaS"/>
    <property type="match status" value="1"/>
</dbReference>
<keyword evidence="3 14" id="KW-0820">tRNA-binding</keyword>
<comment type="subcellular location">
    <subcellularLocation>
        <location evidence="1 14">Cytoplasm</location>
    </subcellularLocation>
</comment>
<comment type="similarity">
    <text evidence="2 14">Belongs to the class-II aminoacyl-tRNA synthetase family.</text>
</comment>
<evidence type="ECO:0000256" key="3">
    <source>
        <dbReference type="ARBA" id="ARBA00022555"/>
    </source>
</evidence>
<evidence type="ECO:0000313" key="17">
    <source>
        <dbReference type="EMBL" id="ANX01269.1"/>
    </source>
</evidence>
<dbReference type="SMART" id="SM00863">
    <property type="entry name" value="tRNA_SAD"/>
    <property type="match status" value="1"/>
</dbReference>
<dbReference type="GO" id="GO:0005524">
    <property type="term" value="F:ATP binding"/>
    <property type="evidence" value="ECO:0007669"/>
    <property type="project" value="UniProtKB-UniRule"/>
</dbReference>
<dbReference type="InterPro" id="IPR009000">
    <property type="entry name" value="Transl_B-barrel_sf"/>
</dbReference>
<evidence type="ECO:0000256" key="8">
    <source>
        <dbReference type="ARBA" id="ARBA00022840"/>
    </source>
</evidence>
<dbReference type="FunFam" id="3.10.310.40:FF:000001">
    <property type="entry name" value="Alanine--tRNA ligase"/>
    <property type="match status" value="1"/>
</dbReference>
<dbReference type="SUPFAM" id="SSF55681">
    <property type="entry name" value="Class II aaRS and biotin synthetases"/>
    <property type="match status" value="1"/>
</dbReference>
<dbReference type="FunFam" id="3.30.980.10:FF:000004">
    <property type="entry name" value="Alanine--tRNA ligase, cytoplasmic"/>
    <property type="match status" value="1"/>
</dbReference>
<dbReference type="InterPro" id="IPR018165">
    <property type="entry name" value="Ala-tRNA-synth_IIc_core"/>
</dbReference>
<keyword evidence="10 14" id="KW-0648">Protein biosynthesis</keyword>
<feature type="binding site" evidence="14">
    <location>
        <position position="668"/>
    </location>
    <ligand>
        <name>Zn(2+)</name>
        <dbReference type="ChEBI" id="CHEBI:29105"/>
    </ligand>
</feature>
<dbReference type="GO" id="GO:0005829">
    <property type="term" value="C:cytosol"/>
    <property type="evidence" value="ECO:0007669"/>
    <property type="project" value="TreeGrafter"/>
</dbReference>
<dbReference type="PANTHER" id="PTHR11777:SF9">
    <property type="entry name" value="ALANINE--TRNA LIGASE, CYTOPLASMIC"/>
    <property type="match status" value="1"/>
</dbReference>
<evidence type="ECO:0000256" key="12">
    <source>
        <dbReference type="ARBA" id="ARBA00024779"/>
    </source>
</evidence>
<dbReference type="AlphaFoldDB" id="A0A1B1YKF9"/>
<dbReference type="Pfam" id="PF02272">
    <property type="entry name" value="DHHA1"/>
    <property type="match status" value="1"/>
</dbReference>
<evidence type="ECO:0000256" key="6">
    <source>
        <dbReference type="ARBA" id="ARBA00022741"/>
    </source>
</evidence>
<evidence type="ECO:0000313" key="18">
    <source>
        <dbReference type="Proteomes" id="UP000092931"/>
    </source>
</evidence>
<protein>
    <recommendedName>
        <fullName evidence="14">Alanine--tRNA ligase</fullName>
        <ecNumber evidence="14">6.1.1.7</ecNumber>
    </recommendedName>
    <alternativeName>
        <fullName evidence="14">Alanyl-tRNA synthetase</fullName>
        <shortName evidence="14">AlaRS</shortName>
    </alternativeName>
</protein>
<organism evidence="17 18">
    <name type="scientific">Thermoclostridium stercorarium subsp. leptospartum DSM 9219</name>
    <dbReference type="NCBI Taxonomy" id="1346611"/>
    <lineage>
        <taxon>Bacteria</taxon>
        <taxon>Bacillati</taxon>
        <taxon>Bacillota</taxon>
        <taxon>Clostridia</taxon>
        <taxon>Eubacteriales</taxon>
        <taxon>Oscillospiraceae</taxon>
        <taxon>Thermoclostridium</taxon>
    </lineage>
</organism>
<dbReference type="FunFam" id="2.40.30.130:FF:000001">
    <property type="entry name" value="Alanine--tRNA ligase"/>
    <property type="match status" value="1"/>
</dbReference>
<dbReference type="GO" id="GO:0000049">
    <property type="term" value="F:tRNA binding"/>
    <property type="evidence" value="ECO:0007669"/>
    <property type="project" value="UniProtKB-KW"/>
</dbReference>
<dbReference type="GO" id="GO:0004813">
    <property type="term" value="F:alanine-tRNA ligase activity"/>
    <property type="evidence" value="ECO:0007669"/>
    <property type="project" value="UniProtKB-UniRule"/>
</dbReference>
<dbReference type="HAMAP" id="MF_00036_B">
    <property type="entry name" value="Ala_tRNA_synth_B"/>
    <property type="match status" value="1"/>
</dbReference>
<evidence type="ECO:0000256" key="14">
    <source>
        <dbReference type="HAMAP-Rule" id="MF_00036"/>
    </source>
</evidence>
<dbReference type="EMBL" id="CP014673">
    <property type="protein sequence ID" value="ANX01269.1"/>
    <property type="molecule type" value="Genomic_DNA"/>
</dbReference>
<evidence type="ECO:0000256" key="1">
    <source>
        <dbReference type="ARBA" id="ARBA00004496"/>
    </source>
</evidence>
<dbReference type="SUPFAM" id="SSF101353">
    <property type="entry name" value="Putative anticodon-binding domain of alanyl-tRNA synthetase (AlaRS)"/>
    <property type="match status" value="1"/>
</dbReference>
<dbReference type="Gene3D" id="6.10.250.550">
    <property type="match status" value="1"/>
</dbReference>
<evidence type="ECO:0000256" key="7">
    <source>
        <dbReference type="ARBA" id="ARBA00022833"/>
    </source>
</evidence>
<dbReference type="PANTHER" id="PTHR11777">
    <property type="entry name" value="ALANYL-TRNA SYNTHETASE"/>
    <property type="match status" value="1"/>
</dbReference>
<dbReference type="InterPro" id="IPR018164">
    <property type="entry name" value="Ala-tRNA-synth_IIc_N"/>
</dbReference>
<dbReference type="Pfam" id="PF07973">
    <property type="entry name" value="tRNA_SAD"/>
    <property type="match status" value="1"/>
</dbReference>
<keyword evidence="15" id="KW-0175">Coiled coil</keyword>
<dbReference type="Gene3D" id="3.30.980.10">
    <property type="entry name" value="Threonyl-trna Synthetase, Chain A, domain 2"/>
    <property type="match status" value="1"/>
</dbReference>
<sequence length="879" mass="97937">MQKFGLNELREKYLSFFESKGHLRLPSFSLVPENDPSVLLINAGMTPLKPYFTGQKIPPSRRVTTCQKCIRTPDIDNVGKTSRHATFFEMLGNFSFGDYFKKEAITWAWEFFTEVLGIPEERLYVSVYFEDDEAFDIWNKVVGLPKEKIFRMGKEDNFWEHGTGPCGPCSEIYFDRGKDKGCGKETCTVGCDCDRFIEVWNLVFSQFDRQEDGTYLPLKQKNIDTGMGLERLACVVQGVDNIFEVDTVRTVLDHVCRIAGVRYGEDYKKDVSIRVITDHIRGSSMLVSDGVLPSNEGRGYVLRRLIRRAARHGRLLGIKDAFLSELAETVINVSMGAYPHMDEKRDYIKKVISIEEEKFYNTIDQGMNILEEYVDELKRQGSDTISGSMVFKLHDTYGFPVDLTREIAQEHSMKIDENGFHEEMRKQKEKAREARLKKENSAWEKDLFSGGYKSVVTEFTGYNEYETEATVRFIVFDGKLVENAQMDDEVAVVLDRTPFYAESGGQVGDTGVITGDNFKMTVNDCKKTSDGKYLHYGKIESGMVQVNDRVIAKVDIERRKCTARNHTTTHILHRALKKILGDHVHQAGSLVAPDRLRFDFTHFSPLTEEQIEAVESEVNSVILSNYPVTVREMPLEEAKKAGATALFGEKYGDIVRVVSVGDYSMELCGGTHISSSGEAGLIKIIGESGIASGVRRIEALTGTGAISWYKNKERTLRKVAEIVKSTPDDTPFKVNNLVEEIKNLQKELNSIKDKLANQSVNDLLNKAEDVSGVKVLAARLDQLDMTALRNMADTLKNKLGASVVVLASGFDGKVSLVVSATKDAVSRGIHCGKIISEAAKAAGGGGGGRPDMAQAGGKDVNGIDNAVKIAVAKIKEQLG</sequence>
<dbReference type="PRINTS" id="PR00980">
    <property type="entry name" value="TRNASYNTHALA"/>
</dbReference>
<dbReference type="GO" id="GO:0140096">
    <property type="term" value="F:catalytic activity, acting on a protein"/>
    <property type="evidence" value="ECO:0007669"/>
    <property type="project" value="UniProtKB-ARBA"/>
</dbReference>
<name>A0A1B1YKF9_THEST</name>
<evidence type="ECO:0000256" key="10">
    <source>
        <dbReference type="ARBA" id="ARBA00022917"/>
    </source>
</evidence>
<dbReference type="InterPro" id="IPR018163">
    <property type="entry name" value="Thr/Ala-tRNA-synth_IIc_edit"/>
</dbReference>
<keyword evidence="8 14" id="KW-0067">ATP-binding</keyword>
<dbReference type="Gene3D" id="3.30.54.20">
    <property type="match status" value="1"/>
</dbReference>
<dbReference type="CDD" id="cd00673">
    <property type="entry name" value="AlaRS_core"/>
    <property type="match status" value="1"/>
</dbReference>
<keyword evidence="6 14" id="KW-0547">Nucleotide-binding</keyword>
<feature type="domain" description="Alanyl-transfer RNA synthetases family profile" evidence="16">
    <location>
        <begin position="4"/>
        <end position="711"/>
    </location>
</feature>
<comment type="catalytic activity">
    <reaction evidence="13 14">
        <text>tRNA(Ala) + L-alanine + ATP = L-alanyl-tRNA(Ala) + AMP + diphosphate</text>
        <dbReference type="Rhea" id="RHEA:12540"/>
        <dbReference type="Rhea" id="RHEA-COMP:9657"/>
        <dbReference type="Rhea" id="RHEA-COMP:9923"/>
        <dbReference type="ChEBI" id="CHEBI:30616"/>
        <dbReference type="ChEBI" id="CHEBI:33019"/>
        <dbReference type="ChEBI" id="CHEBI:57972"/>
        <dbReference type="ChEBI" id="CHEBI:78442"/>
        <dbReference type="ChEBI" id="CHEBI:78497"/>
        <dbReference type="ChEBI" id="CHEBI:456215"/>
        <dbReference type="EC" id="6.1.1.7"/>
    </reaction>
</comment>
<dbReference type="InterPro" id="IPR012947">
    <property type="entry name" value="tRNA_SAD"/>
</dbReference>
<comment type="function">
    <text evidence="12 14">Catalyzes the attachment of alanine to tRNA(Ala) in a two-step reaction: alanine is first activated by ATP to form Ala-AMP and then transferred to the acceptor end of tRNA(Ala). Also edits incorrectly charged Ser-tRNA(Ala) and Gly-tRNA(Ala) via its editing domain.</text>
</comment>
<dbReference type="Gene3D" id="2.40.30.130">
    <property type="match status" value="1"/>
</dbReference>
<dbReference type="InterPro" id="IPR018162">
    <property type="entry name" value="Ala-tRNA-ligase_IIc_anticod-bd"/>
</dbReference>
<dbReference type="Proteomes" id="UP000092931">
    <property type="component" value="Chromosome"/>
</dbReference>
<keyword evidence="4 14" id="KW-0436">Ligase</keyword>
<comment type="cofactor">
    <cofactor evidence="14">
        <name>Zn(2+)</name>
        <dbReference type="ChEBI" id="CHEBI:29105"/>
    </cofactor>
    <text evidence="14">Binds 1 zinc ion per subunit.</text>
</comment>
<evidence type="ECO:0000256" key="4">
    <source>
        <dbReference type="ARBA" id="ARBA00022598"/>
    </source>
</evidence>
<keyword evidence="9 14" id="KW-0694">RNA-binding</keyword>
<dbReference type="FunFam" id="3.30.54.20:FF:000001">
    <property type="entry name" value="Alanine--tRNA ligase"/>
    <property type="match status" value="1"/>
</dbReference>
<evidence type="ECO:0000256" key="15">
    <source>
        <dbReference type="SAM" id="Coils"/>
    </source>
</evidence>
<dbReference type="SUPFAM" id="SSF55186">
    <property type="entry name" value="ThrRS/AlaRS common domain"/>
    <property type="match status" value="1"/>
</dbReference>
<dbReference type="InterPro" id="IPR002318">
    <property type="entry name" value="Ala-tRNA-lgiase_IIc"/>
</dbReference>
<proteinExistence type="inferred from homology"/>
<dbReference type="InterPro" id="IPR003156">
    <property type="entry name" value="DHHA1_dom"/>
</dbReference>
<dbReference type="GO" id="GO:0006419">
    <property type="term" value="P:alanyl-tRNA aminoacylation"/>
    <property type="evidence" value="ECO:0007669"/>
    <property type="project" value="UniProtKB-UniRule"/>
</dbReference>
<reference evidence="17 18" key="1">
    <citation type="submission" date="2016-02" db="EMBL/GenBank/DDBJ databases">
        <title>Comparison of Clostridium stercorarium subspecies using comparative genomics and transcriptomics.</title>
        <authorList>
            <person name="Schellenberg J."/>
            <person name="Thallinger G."/>
            <person name="Levin D.B."/>
            <person name="Zhang X."/>
            <person name="Alvare G."/>
            <person name="Fristensky B."/>
            <person name="Sparling R."/>
        </authorList>
    </citation>
    <scope>NUCLEOTIDE SEQUENCE [LARGE SCALE GENOMIC DNA]</scope>
    <source>
        <strain evidence="17 18">DSM 9219</strain>
    </source>
</reference>
<keyword evidence="5 14" id="KW-0479">Metal-binding</keyword>
<feature type="binding site" evidence="14">
    <location>
        <position position="566"/>
    </location>
    <ligand>
        <name>Zn(2+)</name>
        <dbReference type="ChEBI" id="CHEBI:29105"/>
    </ligand>
</feature>